<organism evidence="1 2">
    <name type="scientific">Amycolatopsis ultiminotia</name>
    <dbReference type="NCBI Taxonomy" id="543629"/>
    <lineage>
        <taxon>Bacteria</taxon>
        <taxon>Bacillati</taxon>
        <taxon>Actinomycetota</taxon>
        <taxon>Actinomycetes</taxon>
        <taxon>Pseudonocardiales</taxon>
        <taxon>Pseudonocardiaceae</taxon>
        <taxon>Amycolatopsis</taxon>
    </lineage>
</organism>
<accession>A0ABP6XP75</accession>
<evidence type="ECO:0000313" key="1">
    <source>
        <dbReference type="EMBL" id="GAA3570411.1"/>
    </source>
</evidence>
<evidence type="ECO:0000313" key="2">
    <source>
        <dbReference type="Proteomes" id="UP001500689"/>
    </source>
</evidence>
<dbReference type="EMBL" id="BAAAZN010000016">
    <property type="protein sequence ID" value="GAA3570411.1"/>
    <property type="molecule type" value="Genomic_DNA"/>
</dbReference>
<dbReference type="Proteomes" id="UP001500689">
    <property type="component" value="Unassembled WGS sequence"/>
</dbReference>
<keyword evidence="2" id="KW-1185">Reference proteome</keyword>
<name>A0ABP6XP75_9PSEU</name>
<dbReference type="RefSeq" id="WP_344866389.1">
    <property type="nucleotide sequence ID" value="NZ_BAAAZN010000016.1"/>
</dbReference>
<gene>
    <name evidence="1" type="ORF">GCM10022222_63120</name>
</gene>
<reference evidence="2" key="1">
    <citation type="journal article" date="2019" name="Int. J. Syst. Evol. Microbiol.">
        <title>The Global Catalogue of Microorganisms (GCM) 10K type strain sequencing project: providing services to taxonomists for standard genome sequencing and annotation.</title>
        <authorList>
            <consortium name="The Broad Institute Genomics Platform"/>
            <consortium name="The Broad Institute Genome Sequencing Center for Infectious Disease"/>
            <person name="Wu L."/>
            <person name="Ma J."/>
        </authorList>
    </citation>
    <scope>NUCLEOTIDE SEQUENCE [LARGE SCALE GENOMIC DNA]</scope>
    <source>
        <strain evidence="2">JCM 16898</strain>
    </source>
</reference>
<sequence>MANGGADPAGSGFAMDAAELTAVIGLWEDQLEKVAADGRAIEEILAVFRAPAADPASAEYAASGADSLRTLRDQNESMRRYVQDYLGKLRAARDRTVGTDRENAELGRMR</sequence>
<evidence type="ECO:0008006" key="3">
    <source>
        <dbReference type="Google" id="ProtNLM"/>
    </source>
</evidence>
<comment type="caution">
    <text evidence="1">The sequence shown here is derived from an EMBL/GenBank/DDBJ whole genome shotgun (WGS) entry which is preliminary data.</text>
</comment>
<protein>
    <recommendedName>
        <fullName evidence="3">PE family protein</fullName>
    </recommendedName>
</protein>
<proteinExistence type="predicted"/>